<dbReference type="Pfam" id="PF07735">
    <property type="entry name" value="FBA_2"/>
    <property type="match status" value="2"/>
</dbReference>
<evidence type="ECO:0000313" key="3">
    <source>
        <dbReference type="WBParaSite" id="Csp11.Scaffold603.g5506.t2"/>
    </source>
</evidence>
<dbReference type="eggNOG" id="ENOG502TJQT">
    <property type="taxonomic scope" value="Eukaryota"/>
</dbReference>
<accession>A0A1I7TFS1</accession>
<protein>
    <submittedName>
        <fullName evidence="3">FBA_2 domain-containing protein</fullName>
    </submittedName>
</protein>
<evidence type="ECO:0000259" key="1">
    <source>
        <dbReference type="Pfam" id="PF07735"/>
    </source>
</evidence>
<dbReference type="Proteomes" id="UP000095282">
    <property type="component" value="Unplaced"/>
</dbReference>
<dbReference type="InterPro" id="IPR012885">
    <property type="entry name" value="F-box_Sdz-33"/>
</dbReference>
<feature type="domain" description="Sdz-33 F-box" evidence="1">
    <location>
        <begin position="453"/>
        <end position="505"/>
    </location>
</feature>
<organism evidence="2 3">
    <name type="scientific">Caenorhabditis tropicalis</name>
    <dbReference type="NCBI Taxonomy" id="1561998"/>
    <lineage>
        <taxon>Eukaryota</taxon>
        <taxon>Metazoa</taxon>
        <taxon>Ecdysozoa</taxon>
        <taxon>Nematoda</taxon>
        <taxon>Chromadorea</taxon>
        <taxon>Rhabditida</taxon>
        <taxon>Rhabditina</taxon>
        <taxon>Rhabditomorpha</taxon>
        <taxon>Rhabditoidea</taxon>
        <taxon>Rhabditidae</taxon>
        <taxon>Peloderinae</taxon>
        <taxon>Caenorhabditis</taxon>
    </lineage>
</organism>
<proteinExistence type="predicted"/>
<name>A0A1I7TFS1_9PELO</name>
<keyword evidence="2" id="KW-1185">Reference proteome</keyword>
<dbReference type="PANTHER" id="PTHR21503">
    <property type="entry name" value="F-BOX-CONTAINING HYPOTHETICAL PROTEIN C.ELEGANS"/>
    <property type="match status" value="1"/>
</dbReference>
<dbReference type="AlphaFoldDB" id="A0A1I7TFS1"/>
<feature type="domain" description="Sdz-33 F-box" evidence="1">
    <location>
        <begin position="186"/>
        <end position="237"/>
    </location>
</feature>
<sequence length="578" mass="67795">MLSMCSKRTHRLIKASCPKRDDLKIEVFFEKEGRINISSDQEDGDIWFYITEPMLDMFHSVKIGDSDCPMSIERNEEEYLINLFFEDKIEGLKTVSDYLCSFFKINNINSVHVNSKENPQAPQIIIEWIFNRQERLHDVIIICENTSDTVAKYLLDKCRFMDIAHLDLKVTPVFQTDFSFEGASFILKQAQWFTLDNLLSINCLELEVRGSILLNVGMNSFLKHWMTSNLWLRYVSIDMNVMVPHVLFSGIPVIQQEEDFRRDYRRTMLSMCSKRTRRLIKAFCPKRDDMKIAIYLIREGRIHISNDRRKEDIWFYITSPTLKMLHSVEIGDSFCPISLEKRIPEEEYSIYLFFEDKIEGLKTVSDYLCSFFEVDNIHSVYVNSLLKPYAPQILMEWILNRQERLYHFMTECKNTSDTVAENLLDKCRFMDIAHFNLELTPNFKTSFEFGGACLSVKKGHWLTIDNLLNINCLVLNISGSILTSMEMNVFLKHWMTTNLWLRYVSINMNVMVQEVLFSGIPVIQQEDDFRRDYRRPCGRVIEITGGFDITRNDGTTATIIHDGTLGEKTFCMVVWNNE</sequence>
<evidence type="ECO:0000313" key="2">
    <source>
        <dbReference type="Proteomes" id="UP000095282"/>
    </source>
</evidence>
<dbReference type="WBParaSite" id="Csp11.Scaffold603.g5506.t2">
    <property type="protein sequence ID" value="Csp11.Scaffold603.g5506.t2"/>
    <property type="gene ID" value="Csp11.Scaffold603.g5506"/>
</dbReference>
<reference evidence="3" key="1">
    <citation type="submission" date="2016-11" db="UniProtKB">
        <authorList>
            <consortium name="WormBaseParasite"/>
        </authorList>
    </citation>
    <scope>IDENTIFICATION</scope>
</reference>